<reference evidence="1" key="1">
    <citation type="submission" date="2018-02" db="EMBL/GenBank/DDBJ databases">
        <title>Rhizophora mucronata_Transcriptome.</title>
        <authorList>
            <person name="Meera S.P."/>
            <person name="Sreeshan A."/>
            <person name="Augustine A."/>
        </authorList>
    </citation>
    <scope>NUCLEOTIDE SEQUENCE</scope>
    <source>
        <tissue evidence="1">Leaf</tissue>
    </source>
</reference>
<name>A0A2P2P2K2_RHIMU</name>
<protein>
    <submittedName>
        <fullName evidence="1">Uncharacterized protein</fullName>
    </submittedName>
</protein>
<organism evidence="1">
    <name type="scientific">Rhizophora mucronata</name>
    <name type="common">Asiatic mangrove</name>
    <dbReference type="NCBI Taxonomy" id="61149"/>
    <lineage>
        <taxon>Eukaryota</taxon>
        <taxon>Viridiplantae</taxon>
        <taxon>Streptophyta</taxon>
        <taxon>Embryophyta</taxon>
        <taxon>Tracheophyta</taxon>
        <taxon>Spermatophyta</taxon>
        <taxon>Magnoliopsida</taxon>
        <taxon>eudicotyledons</taxon>
        <taxon>Gunneridae</taxon>
        <taxon>Pentapetalae</taxon>
        <taxon>rosids</taxon>
        <taxon>fabids</taxon>
        <taxon>Malpighiales</taxon>
        <taxon>Rhizophoraceae</taxon>
        <taxon>Rhizophora</taxon>
    </lineage>
</organism>
<dbReference type="AlphaFoldDB" id="A0A2P2P2K2"/>
<proteinExistence type="predicted"/>
<evidence type="ECO:0000313" key="1">
    <source>
        <dbReference type="EMBL" id="MBX48851.1"/>
    </source>
</evidence>
<sequence length="44" mass="4810">MIVNLINAPEGAQQEVNVAILTQNGSSEHVLSLCFSTLICEFFQ</sequence>
<accession>A0A2P2P2K2</accession>
<dbReference type="EMBL" id="GGEC01068367">
    <property type="protein sequence ID" value="MBX48851.1"/>
    <property type="molecule type" value="Transcribed_RNA"/>
</dbReference>